<reference evidence="8 9" key="1">
    <citation type="journal article" date="2024" name="IMA Fungus">
        <title>IMA Genome - F19 : A genome assembly and annotation guide to empower mycologists, including annotated draft genome sequences of Ceratocystis pirilliformis, Diaporthe australafricana, Fusarium ophioides, Paecilomyces lecythidis, and Sporothrix stenoceras.</title>
        <authorList>
            <person name="Aylward J."/>
            <person name="Wilson A.M."/>
            <person name="Visagie C.M."/>
            <person name="Spraker J."/>
            <person name="Barnes I."/>
            <person name="Buitendag C."/>
            <person name="Ceriani C."/>
            <person name="Del Mar Angel L."/>
            <person name="du Plessis D."/>
            <person name="Fuchs T."/>
            <person name="Gasser K."/>
            <person name="Kramer D."/>
            <person name="Li W."/>
            <person name="Munsamy K."/>
            <person name="Piso A."/>
            <person name="Price J.L."/>
            <person name="Sonnekus B."/>
            <person name="Thomas C."/>
            <person name="van der Nest A."/>
            <person name="van Dijk A."/>
            <person name="van Heerden A."/>
            <person name="van Vuuren N."/>
            <person name="Yilmaz N."/>
            <person name="Duong T.A."/>
            <person name="van der Merwe N.A."/>
            <person name="Wingfield M.J."/>
            <person name="Wingfield B.D."/>
        </authorList>
    </citation>
    <scope>NUCLEOTIDE SEQUENCE [LARGE SCALE GENOMIC DNA]</scope>
    <source>
        <strain evidence="8 9">CMW 5346</strain>
    </source>
</reference>
<dbReference type="Gene3D" id="1.20.1250.20">
    <property type="entry name" value="MFS general substrate transporter like domains"/>
    <property type="match status" value="1"/>
</dbReference>
<dbReference type="Proteomes" id="UP001583186">
    <property type="component" value="Unassembled WGS sequence"/>
</dbReference>
<evidence type="ECO:0000259" key="7">
    <source>
        <dbReference type="PROSITE" id="PS50850"/>
    </source>
</evidence>
<protein>
    <recommendedName>
        <fullName evidence="7">Major facilitator superfamily (MFS) profile domain-containing protein</fullName>
    </recommendedName>
</protein>
<evidence type="ECO:0000313" key="8">
    <source>
        <dbReference type="EMBL" id="KAL1891392.1"/>
    </source>
</evidence>
<feature type="transmembrane region" description="Helical" evidence="6">
    <location>
        <begin position="287"/>
        <end position="309"/>
    </location>
</feature>
<feature type="domain" description="Major facilitator superfamily (MFS) profile" evidence="7">
    <location>
        <begin position="195"/>
        <end position="629"/>
    </location>
</feature>
<comment type="subcellular location">
    <subcellularLocation>
        <location evidence="1">Membrane</location>
        <topology evidence="1">Multi-pass membrane protein</topology>
    </subcellularLocation>
</comment>
<dbReference type="PANTHER" id="PTHR23502:SF33">
    <property type="entry name" value="MAJOR FACILITATOR SUPERFAMILY (MFS) PROFILE DOMAIN-CONTAINING PROTEIN-RELATED"/>
    <property type="match status" value="1"/>
</dbReference>
<feature type="transmembrane region" description="Helical" evidence="6">
    <location>
        <begin position="423"/>
        <end position="447"/>
    </location>
</feature>
<feature type="compositionally biased region" description="Acidic residues" evidence="5">
    <location>
        <begin position="58"/>
        <end position="80"/>
    </location>
</feature>
<feature type="transmembrane region" description="Helical" evidence="6">
    <location>
        <begin position="566"/>
        <end position="590"/>
    </location>
</feature>
<dbReference type="InterPro" id="IPR036259">
    <property type="entry name" value="MFS_trans_sf"/>
</dbReference>
<comment type="caution">
    <text evidence="8">The sequence shown here is derived from an EMBL/GenBank/DDBJ whole genome shotgun (WGS) entry which is preliminary data.</text>
</comment>
<sequence>MTAHDEEKAALGTAPSSTTPPAAATTTETTTAPSTTTAVPTVSTLDEKPHSETKETNGDDGETSNGTTDDDEDDDDEDDARDASPYEVVEIEQVDGNGLSAAEKGVAGIVDDDEIQADENEVVHHQGGSRISATLSRIASNASSAVRRNNKAATAARLAASPIPLMDLDKGIVGWDSPDDPEYPLNFAPRRKWLVIVFLASMTLMTPLASSILAPGINYMDADFNNDNVTIGSLAVSIYLLGYAVGPLMLAGMSELYGRHIVLSVSNVFFCAWQIGCALAPSLDSLIVFRVLAGIGGSACMSLGGAVIGDLFRIEERGLALSIWTLGPLVGPSIGPIAGAWLAQTIGWRWDFWIVLIPGVINTAVIAVFSRETSHHVLVRRKVNRLARELGRDDLRSCYENPDKPRPTTRHALLQGLVRPLKMLALSPVLLVISLYTAFAYGVLYLLFNTIPMVFQEGYHWSIGITGLVYIPLGLGYCCGLMVFARMSDGTVIRLTKKNGGVYEPEIRLVDCIYFACCLPITFFWYGWSADKHVHWIVPVLGLFPYGFAVIGVWQPSQAYVIDAYGHYAASATAAFTVFRSVVAAFLPLAGPTMYATLGVGWGNSLLGFICIALIPAPLLIYRFGGKLRKRFPLDL</sequence>
<dbReference type="EMBL" id="JAWCUI010000053">
    <property type="protein sequence ID" value="KAL1891392.1"/>
    <property type="molecule type" value="Genomic_DNA"/>
</dbReference>
<evidence type="ECO:0000256" key="2">
    <source>
        <dbReference type="ARBA" id="ARBA00022692"/>
    </source>
</evidence>
<feature type="transmembrane region" description="Helical" evidence="6">
    <location>
        <begin position="321"/>
        <end position="344"/>
    </location>
</feature>
<dbReference type="PANTHER" id="PTHR23502">
    <property type="entry name" value="MAJOR FACILITATOR SUPERFAMILY"/>
    <property type="match status" value="1"/>
</dbReference>
<keyword evidence="3 6" id="KW-1133">Transmembrane helix</keyword>
<evidence type="ECO:0000256" key="1">
    <source>
        <dbReference type="ARBA" id="ARBA00004141"/>
    </source>
</evidence>
<dbReference type="SUPFAM" id="SSF103473">
    <property type="entry name" value="MFS general substrate transporter"/>
    <property type="match status" value="1"/>
</dbReference>
<feature type="transmembrane region" description="Helical" evidence="6">
    <location>
        <begin position="261"/>
        <end position="281"/>
    </location>
</feature>
<evidence type="ECO:0000313" key="9">
    <source>
        <dbReference type="Proteomes" id="UP001583186"/>
    </source>
</evidence>
<gene>
    <name evidence="8" type="ORF">Sste5346_007655</name>
</gene>
<name>A0ABR3YTH7_9PEZI</name>
<feature type="compositionally biased region" description="Basic and acidic residues" evidence="5">
    <location>
        <begin position="45"/>
        <end position="57"/>
    </location>
</feature>
<feature type="compositionally biased region" description="Low complexity" evidence="5">
    <location>
        <begin position="13"/>
        <end position="44"/>
    </location>
</feature>
<keyword evidence="2 6" id="KW-0812">Transmembrane</keyword>
<evidence type="ECO:0000256" key="5">
    <source>
        <dbReference type="SAM" id="MobiDB-lite"/>
    </source>
</evidence>
<dbReference type="Pfam" id="PF07690">
    <property type="entry name" value="MFS_1"/>
    <property type="match status" value="1"/>
</dbReference>
<evidence type="ECO:0000256" key="4">
    <source>
        <dbReference type="ARBA" id="ARBA00023136"/>
    </source>
</evidence>
<feature type="transmembrane region" description="Helical" evidence="6">
    <location>
        <begin position="602"/>
        <end position="622"/>
    </location>
</feature>
<feature type="transmembrane region" description="Helical" evidence="6">
    <location>
        <begin position="459"/>
        <end position="485"/>
    </location>
</feature>
<feature type="region of interest" description="Disordered" evidence="5">
    <location>
        <begin position="1"/>
        <end position="85"/>
    </location>
</feature>
<evidence type="ECO:0000256" key="6">
    <source>
        <dbReference type="SAM" id="Phobius"/>
    </source>
</evidence>
<dbReference type="InterPro" id="IPR011701">
    <property type="entry name" value="MFS"/>
</dbReference>
<proteinExistence type="predicted"/>
<feature type="transmembrane region" description="Helical" evidence="6">
    <location>
        <begin position="350"/>
        <end position="370"/>
    </location>
</feature>
<feature type="transmembrane region" description="Helical" evidence="6">
    <location>
        <begin position="534"/>
        <end position="554"/>
    </location>
</feature>
<keyword evidence="9" id="KW-1185">Reference proteome</keyword>
<feature type="transmembrane region" description="Helical" evidence="6">
    <location>
        <begin position="506"/>
        <end position="528"/>
    </location>
</feature>
<evidence type="ECO:0000256" key="3">
    <source>
        <dbReference type="ARBA" id="ARBA00022989"/>
    </source>
</evidence>
<dbReference type="InterPro" id="IPR020846">
    <property type="entry name" value="MFS_dom"/>
</dbReference>
<dbReference type="PROSITE" id="PS50850">
    <property type="entry name" value="MFS"/>
    <property type="match status" value="1"/>
</dbReference>
<keyword evidence="4 6" id="KW-0472">Membrane</keyword>
<feature type="transmembrane region" description="Helical" evidence="6">
    <location>
        <begin position="229"/>
        <end position="249"/>
    </location>
</feature>
<organism evidence="8 9">
    <name type="scientific">Sporothrix stenoceras</name>
    <dbReference type="NCBI Taxonomy" id="5173"/>
    <lineage>
        <taxon>Eukaryota</taxon>
        <taxon>Fungi</taxon>
        <taxon>Dikarya</taxon>
        <taxon>Ascomycota</taxon>
        <taxon>Pezizomycotina</taxon>
        <taxon>Sordariomycetes</taxon>
        <taxon>Sordariomycetidae</taxon>
        <taxon>Ophiostomatales</taxon>
        <taxon>Ophiostomataceae</taxon>
        <taxon>Sporothrix</taxon>
    </lineage>
</organism>
<feature type="transmembrane region" description="Helical" evidence="6">
    <location>
        <begin position="193"/>
        <end position="217"/>
    </location>
</feature>
<dbReference type="CDD" id="cd17323">
    <property type="entry name" value="MFS_Tpo1_MDR_like"/>
    <property type="match status" value="1"/>
</dbReference>
<accession>A0ABR3YTH7</accession>